<dbReference type="RefSeq" id="WP_190255910.1">
    <property type="nucleotide sequence ID" value="NZ_BMPI01000063.1"/>
</dbReference>
<evidence type="ECO:0000313" key="4">
    <source>
        <dbReference type="Proteomes" id="UP000642070"/>
    </source>
</evidence>
<dbReference type="Proteomes" id="UP000642070">
    <property type="component" value="Unassembled WGS sequence"/>
</dbReference>
<evidence type="ECO:0000256" key="1">
    <source>
        <dbReference type="SAM" id="Phobius"/>
    </source>
</evidence>
<name>A0A917UAI4_9ACTN</name>
<dbReference type="AlphaFoldDB" id="A0A917UAI4"/>
<protein>
    <recommendedName>
        <fullName evidence="2">SPW repeat-containing integral membrane domain-containing protein</fullName>
    </recommendedName>
</protein>
<sequence length="146" mass="15506">MVRPVTDLEGHPDIVELRERYDRASSMPTGYIAEGLLLLTGVYLAISPWVVGFHGTQPNLAVNNLICGIAVAFLALAFATAYGRTHGLAFVPVVLGVWTFIAPWVIAGAYATGGSIANNIVVGVIMFALGLVMLRLPGTATGRVRR</sequence>
<keyword evidence="4" id="KW-1185">Reference proteome</keyword>
<feature type="transmembrane region" description="Helical" evidence="1">
    <location>
        <begin position="116"/>
        <end position="136"/>
    </location>
</feature>
<keyword evidence="1" id="KW-0472">Membrane</keyword>
<reference evidence="3" key="2">
    <citation type="submission" date="2020-09" db="EMBL/GenBank/DDBJ databases">
        <authorList>
            <person name="Sun Q."/>
            <person name="Ohkuma M."/>
        </authorList>
    </citation>
    <scope>NUCLEOTIDE SEQUENCE</scope>
    <source>
        <strain evidence="3">JCM 19831</strain>
    </source>
</reference>
<evidence type="ECO:0000259" key="2">
    <source>
        <dbReference type="Pfam" id="PF03779"/>
    </source>
</evidence>
<keyword evidence="1" id="KW-0812">Transmembrane</keyword>
<keyword evidence="1" id="KW-1133">Transmembrane helix</keyword>
<organism evidence="3 4">
    <name type="scientific">Dactylosporangium sucinum</name>
    <dbReference type="NCBI Taxonomy" id="1424081"/>
    <lineage>
        <taxon>Bacteria</taxon>
        <taxon>Bacillati</taxon>
        <taxon>Actinomycetota</taxon>
        <taxon>Actinomycetes</taxon>
        <taxon>Micromonosporales</taxon>
        <taxon>Micromonosporaceae</taxon>
        <taxon>Dactylosporangium</taxon>
    </lineage>
</organism>
<proteinExistence type="predicted"/>
<comment type="caution">
    <text evidence="3">The sequence shown here is derived from an EMBL/GenBank/DDBJ whole genome shotgun (WGS) entry which is preliminary data.</text>
</comment>
<evidence type="ECO:0000313" key="3">
    <source>
        <dbReference type="EMBL" id="GGM71514.1"/>
    </source>
</evidence>
<feature type="domain" description="SPW repeat-containing integral membrane" evidence="2">
    <location>
        <begin position="34"/>
        <end position="131"/>
    </location>
</feature>
<reference evidence="3" key="1">
    <citation type="journal article" date="2014" name="Int. J. Syst. Evol. Microbiol.">
        <title>Complete genome sequence of Corynebacterium casei LMG S-19264T (=DSM 44701T), isolated from a smear-ripened cheese.</title>
        <authorList>
            <consortium name="US DOE Joint Genome Institute (JGI-PGF)"/>
            <person name="Walter F."/>
            <person name="Albersmeier A."/>
            <person name="Kalinowski J."/>
            <person name="Ruckert C."/>
        </authorList>
    </citation>
    <scope>NUCLEOTIDE SEQUENCE</scope>
    <source>
        <strain evidence="3">JCM 19831</strain>
    </source>
</reference>
<dbReference type="InterPro" id="IPR005530">
    <property type="entry name" value="SPW"/>
</dbReference>
<accession>A0A917UAI4</accession>
<feature type="transmembrane region" description="Helical" evidence="1">
    <location>
        <begin position="62"/>
        <end position="82"/>
    </location>
</feature>
<feature type="transmembrane region" description="Helical" evidence="1">
    <location>
        <begin position="89"/>
        <end position="110"/>
    </location>
</feature>
<gene>
    <name evidence="3" type="ORF">GCM10007977_086720</name>
</gene>
<feature type="transmembrane region" description="Helical" evidence="1">
    <location>
        <begin position="30"/>
        <end position="50"/>
    </location>
</feature>
<dbReference type="Pfam" id="PF03779">
    <property type="entry name" value="SPW"/>
    <property type="match status" value="1"/>
</dbReference>
<dbReference type="EMBL" id="BMPI01000063">
    <property type="protein sequence ID" value="GGM71514.1"/>
    <property type="molecule type" value="Genomic_DNA"/>
</dbReference>